<proteinExistence type="inferred from homology"/>
<gene>
    <name evidence="15" type="ORF">MAPG_08299</name>
</gene>
<evidence type="ECO:0000256" key="2">
    <source>
        <dbReference type="ARBA" id="ARBA00008226"/>
    </source>
</evidence>
<dbReference type="PRINTS" id="PR01046">
    <property type="entry name" value="TRNASYNTHPRO"/>
</dbReference>
<comment type="subcellular location">
    <subcellularLocation>
        <location evidence="1">Cytoplasm</location>
    </subcellularLocation>
</comment>
<feature type="compositionally biased region" description="Polar residues" evidence="13">
    <location>
        <begin position="484"/>
        <end position="494"/>
    </location>
</feature>
<reference evidence="17" key="1">
    <citation type="submission" date="2010-05" db="EMBL/GenBank/DDBJ databases">
        <title>The genome sequence of Magnaporthe poae strain ATCC 64411.</title>
        <authorList>
            <person name="Ma L.-J."/>
            <person name="Dead R."/>
            <person name="Young S."/>
            <person name="Zeng Q."/>
            <person name="Koehrsen M."/>
            <person name="Alvarado L."/>
            <person name="Berlin A."/>
            <person name="Chapman S.B."/>
            <person name="Chen Z."/>
            <person name="Freedman E."/>
            <person name="Gellesch M."/>
            <person name="Goldberg J."/>
            <person name="Griggs A."/>
            <person name="Gujja S."/>
            <person name="Heilman E.R."/>
            <person name="Heiman D."/>
            <person name="Hepburn T."/>
            <person name="Howarth C."/>
            <person name="Jen D."/>
            <person name="Larson L."/>
            <person name="Mehta T."/>
            <person name="Neiman D."/>
            <person name="Pearson M."/>
            <person name="Roberts A."/>
            <person name="Saif S."/>
            <person name="Shea T."/>
            <person name="Shenoy N."/>
            <person name="Sisk P."/>
            <person name="Stolte C."/>
            <person name="Sykes S."/>
            <person name="Walk T."/>
            <person name="White J."/>
            <person name="Yandava C."/>
            <person name="Haas B."/>
            <person name="Nusbaum C."/>
            <person name="Birren B."/>
        </authorList>
    </citation>
    <scope>NUCLEOTIDE SEQUENCE [LARGE SCALE GENOMIC DNA]</scope>
    <source>
        <strain evidence="17">ATCC 64411 / 73-15</strain>
    </source>
</reference>
<evidence type="ECO:0000256" key="5">
    <source>
        <dbReference type="ARBA" id="ARBA00022490"/>
    </source>
</evidence>
<evidence type="ECO:0000256" key="1">
    <source>
        <dbReference type="ARBA" id="ARBA00004496"/>
    </source>
</evidence>
<keyword evidence="6" id="KW-0436">Ligase</keyword>
<protein>
    <recommendedName>
        <fullName evidence="4">proline--tRNA ligase</fullName>
        <ecNumber evidence="4">6.1.1.15</ecNumber>
    </recommendedName>
    <alternativeName>
        <fullName evidence="11">Prolyl-tRNA synthetase</fullName>
    </alternativeName>
</protein>
<dbReference type="SUPFAM" id="SSF55681">
    <property type="entry name" value="Class II aaRS and biotin synthetases"/>
    <property type="match status" value="1"/>
</dbReference>
<evidence type="ECO:0000256" key="11">
    <source>
        <dbReference type="ARBA" id="ARBA00029731"/>
    </source>
</evidence>
<evidence type="ECO:0000256" key="13">
    <source>
        <dbReference type="SAM" id="MobiDB-lite"/>
    </source>
</evidence>
<dbReference type="EMBL" id="ADBL01001999">
    <property type="status" value="NOT_ANNOTATED_CDS"/>
    <property type="molecule type" value="Genomic_DNA"/>
</dbReference>
<feature type="domain" description="Aminoacyl-transfer RNA synthetases class-II family profile" evidence="14">
    <location>
        <begin position="82"/>
        <end position="534"/>
    </location>
</feature>
<dbReference type="STRING" id="644358.A0A0C4E6Z9"/>
<dbReference type="GO" id="GO:0005524">
    <property type="term" value="F:ATP binding"/>
    <property type="evidence" value="ECO:0007669"/>
    <property type="project" value="UniProtKB-KW"/>
</dbReference>
<reference evidence="16" key="4">
    <citation type="journal article" date="2015" name="G3 (Bethesda)">
        <title>Genome sequences of three phytopathogenic species of the Magnaporthaceae family of fungi.</title>
        <authorList>
            <person name="Okagaki L.H."/>
            <person name="Nunes C.C."/>
            <person name="Sailsbery J."/>
            <person name="Clay B."/>
            <person name="Brown D."/>
            <person name="John T."/>
            <person name="Oh Y."/>
            <person name="Young N."/>
            <person name="Fitzgerald M."/>
            <person name="Haas B.J."/>
            <person name="Zeng Q."/>
            <person name="Young S."/>
            <person name="Adiconis X."/>
            <person name="Fan L."/>
            <person name="Levin J.Z."/>
            <person name="Mitchell T.K."/>
            <person name="Okubara P.A."/>
            <person name="Farman M.L."/>
            <person name="Kohn L.M."/>
            <person name="Birren B."/>
            <person name="Ma L.-J."/>
            <person name="Dean R.A."/>
        </authorList>
    </citation>
    <scope>NUCLEOTIDE SEQUENCE</scope>
    <source>
        <strain evidence="16">ATCC 64411 / 73-15</strain>
    </source>
</reference>
<dbReference type="PANTHER" id="PTHR42753:SF2">
    <property type="entry name" value="PROLINE--TRNA LIGASE"/>
    <property type="match status" value="1"/>
</dbReference>
<dbReference type="GO" id="GO:0005739">
    <property type="term" value="C:mitochondrion"/>
    <property type="evidence" value="ECO:0007669"/>
    <property type="project" value="TreeGrafter"/>
</dbReference>
<reference evidence="15" key="2">
    <citation type="submission" date="2010-05" db="EMBL/GenBank/DDBJ databases">
        <title>The Genome Sequence of Magnaporthe poae strain ATCC 64411.</title>
        <authorList>
            <consortium name="The Broad Institute Genome Sequencing Platform"/>
            <consortium name="Broad Institute Genome Sequencing Center for Infectious Disease"/>
            <person name="Ma L.-J."/>
            <person name="Dead R."/>
            <person name="Young S."/>
            <person name="Zeng Q."/>
            <person name="Koehrsen M."/>
            <person name="Alvarado L."/>
            <person name="Berlin A."/>
            <person name="Chapman S.B."/>
            <person name="Chen Z."/>
            <person name="Freedman E."/>
            <person name="Gellesch M."/>
            <person name="Goldberg J."/>
            <person name="Griggs A."/>
            <person name="Gujja S."/>
            <person name="Heilman E.R."/>
            <person name="Heiman D."/>
            <person name="Hepburn T."/>
            <person name="Howarth C."/>
            <person name="Jen D."/>
            <person name="Larson L."/>
            <person name="Mehta T."/>
            <person name="Neiman D."/>
            <person name="Pearson M."/>
            <person name="Roberts A."/>
            <person name="Saif S."/>
            <person name="Shea T."/>
            <person name="Shenoy N."/>
            <person name="Sisk P."/>
            <person name="Stolte C."/>
            <person name="Sykes S."/>
            <person name="Walk T."/>
            <person name="White J."/>
            <person name="Yandava C."/>
            <person name="Haas B."/>
            <person name="Nusbaum C."/>
            <person name="Birren B."/>
        </authorList>
    </citation>
    <scope>NUCLEOTIDE SEQUENCE</scope>
    <source>
        <strain evidence="15">ATCC 64411</strain>
    </source>
</reference>
<dbReference type="Gene3D" id="3.40.50.800">
    <property type="entry name" value="Anticodon-binding domain"/>
    <property type="match status" value="1"/>
</dbReference>
<dbReference type="PANTHER" id="PTHR42753">
    <property type="entry name" value="MITOCHONDRIAL RIBOSOME PROTEIN L39/PROLYL-TRNA LIGASE FAMILY MEMBER"/>
    <property type="match status" value="1"/>
</dbReference>
<dbReference type="InterPro" id="IPR004154">
    <property type="entry name" value="Anticodon-bd"/>
</dbReference>
<dbReference type="InterPro" id="IPR036621">
    <property type="entry name" value="Anticodon-bd_dom_sf"/>
</dbReference>
<dbReference type="InterPro" id="IPR002316">
    <property type="entry name" value="Pro-tRNA-ligase_IIa"/>
</dbReference>
<evidence type="ECO:0000256" key="12">
    <source>
        <dbReference type="ARBA" id="ARBA00047671"/>
    </source>
</evidence>
<accession>A0A0C4E6Z9</accession>
<dbReference type="EnsemblFungi" id="MAPG_08299T0">
    <property type="protein sequence ID" value="MAPG_08299T0"/>
    <property type="gene ID" value="MAPG_08299"/>
</dbReference>
<comment type="subunit">
    <text evidence="3">Homodimer.</text>
</comment>
<dbReference type="OrthoDB" id="10267474at2759"/>
<dbReference type="SUPFAM" id="SSF52954">
    <property type="entry name" value="Class II aaRS ABD-related"/>
    <property type="match status" value="1"/>
</dbReference>
<dbReference type="Pfam" id="PF03129">
    <property type="entry name" value="HGTP_anticodon"/>
    <property type="match status" value="1"/>
</dbReference>
<evidence type="ECO:0000256" key="4">
    <source>
        <dbReference type="ARBA" id="ARBA00012831"/>
    </source>
</evidence>
<dbReference type="GO" id="GO:0006433">
    <property type="term" value="P:prolyl-tRNA aminoacylation"/>
    <property type="evidence" value="ECO:0007669"/>
    <property type="project" value="InterPro"/>
</dbReference>
<dbReference type="Pfam" id="PF00587">
    <property type="entry name" value="tRNA-synt_2b"/>
    <property type="match status" value="1"/>
</dbReference>
<dbReference type="InterPro" id="IPR002314">
    <property type="entry name" value="aa-tRNA-synt_IIb"/>
</dbReference>
<dbReference type="InterPro" id="IPR050062">
    <property type="entry name" value="Pro-tRNA_synthetase"/>
</dbReference>
<keyword evidence="7" id="KW-0547">Nucleotide-binding</keyword>
<dbReference type="EMBL" id="GL876972">
    <property type="protein sequence ID" value="KLU89326.1"/>
    <property type="molecule type" value="Genomic_DNA"/>
</dbReference>
<keyword evidence="8" id="KW-0067">ATP-binding</keyword>
<evidence type="ECO:0000313" key="16">
    <source>
        <dbReference type="EnsemblFungi" id="MAPG_08299T0"/>
    </source>
</evidence>
<evidence type="ECO:0000256" key="3">
    <source>
        <dbReference type="ARBA" id="ARBA00011738"/>
    </source>
</evidence>
<evidence type="ECO:0000259" key="14">
    <source>
        <dbReference type="PROSITE" id="PS50862"/>
    </source>
</evidence>
<keyword evidence="9" id="KW-0648">Protein biosynthesis</keyword>
<evidence type="ECO:0000313" key="15">
    <source>
        <dbReference type="EMBL" id="KLU89326.1"/>
    </source>
</evidence>
<name>A0A0C4E6Z9_MAGP6</name>
<evidence type="ECO:0000256" key="7">
    <source>
        <dbReference type="ARBA" id="ARBA00022741"/>
    </source>
</evidence>
<dbReference type="eggNOG" id="KOG2324">
    <property type="taxonomic scope" value="Eukaryota"/>
</dbReference>
<keyword evidence="17" id="KW-1185">Reference proteome</keyword>
<reference evidence="15" key="3">
    <citation type="submission" date="2011-03" db="EMBL/GenBank/DDBJ databases">
        <title>Annotation of Magnaporthe poae ATCC 64411.</title>
        <authorList>
            <person name="Ma L.-J."/>
            <person name="Dead R."/>
            <person name="Young S.K."/>
            <person name="Zeng Q."/>
            <person name="Gargeya S."/>
            <person name="Fitzgerald M."/>
            <person name="Haas B."/>
            <person name="Abouelleil A."/>
            <person name="Alvarado L."/>
            <person name="Arachchi H.M."/>
            <person name="Berlin A."/>
            <person name="Brown A."/>
            <person name="Chapman S.B."/>
            <person name="Chen Z."/>
            <person name="Dunbar C."/>
            <person name="Freedman E."/>
            <person name="Gearin G."/>
            <person name="Gellesch M."/>
            <person name="Goldberg J."/>
            <person name="Griggs A."/>
            <person name="Gujja S."/>
            <person name="Heiman D."/>
            <person name="Howarth C."/>
            <person name="Larson L."/>
            <person name="Lui A."/>
            <person name="MacDonald P.J.P."/>
            <person name="Mehta T."/>
            <person name="Montmayeur A."/>
            <person name="Murphy C."/>
            <person name="Neiman D."/>
            <person name="Pearson M."/>
            <person name="Priest M."/>
            <person name="Roberts A."/>
            <person name="Saif S."/>
            <person name="Shea T."/>
            <person name="Shenoy N."/>
            <person name="Sisk P."/>
            <person name="Stolte C."/>
            <person name="Sykes S."/>
            <person name="Yandava C."/>
            <person name="Wortman J."/>
            <person name="Nusbaum C."/>
            <person name="Birren B."/>
        </authorList>
    </citation>
    <scope>NUCLEOTIDE SEQUENCE</scope>
    <source>
        <strain evidence="15">ATCC 64411</strain>
    </source>
</reference>
<organism evidence="16 17">
    <name type="scientific">Magnaporthiopsis poae (strain ATCC 64411 / 73-15)</name>
    <name type="common">Kentucky bluegrass fungus</name>
    <name type="synonym">Magnaporthe poae</name>
    <dbReference type="NCBI Taxonomy" id="644358"/>
    <lineage>
        <taxon>Eukaryota</taxon>
        <taxon>Fungi</taxon>
        <taxon>Dikarya</taxon>
        <taxon>Ascomycota</taxon>
        <taxon>Pezizomycotina</taxon>
        <taxon>Sordariomycetes</taxon>
        <taxon>Sordariomycetidae</taxon>
        <taxon>Magnaporthales</taxon>
        <taxon>Magnaporthaceae</taxon>
        <taxon>Magnaporthiopsis</taxon>
    </lineage>
</organism>
<evidence type="ECO:0000256" key="6">
    <source>
        <dbReference type="ARBA" id="ARBA00022598"/>
    </source>
</evidence>
<comment type="catalytic activity">
    <reaction evidence="12">
        <text>tRNA(Pro) + L-proline + ATP = L-prolyl-tRNA(Pro) + AMP + diphosphate</text>
        <dbReference type="Rhea" id="RHEA:14305"/>
        <dbReference type="Rhea" id="RHEA-COMP:9700"/>
        <dbReference type="Rhea" id="RHEA-COMP:9702"/>
        <dbReference type="ChEBI" id="CHEBI:30616"/>
        <dbReference type="ChEBI" id="CHEBI:33019"/>
        <dbReference type="ChEBI" id="CHEBI:60039"/>
        <dbReference type="ChEBI" id="CHEBI:78442"/>
        <dbReference type="ChEBI" id="CHEBI:78532"/>
        <dbReference type="ChEBI" id="CHEBI:456215"/>
        <dbReference type="EC" id="6.1.1.15"/>
    </reaction>
</comment>
<evidence type="ECO:0000256" key="10">
    <source>
        <dbReference type="ARBA" id="ARBA00023146"/>
    </source>
</evidence>
<comment type="similarity">
    <text evidence="2">Belongs to the class-II aminoacyl-tRNA synthetase family.</text>
</comment>
<dbReference type="VEuPathDB" id="FungiDB:MAPG_08299"/>
<dbReference type="InterPro" id="IPR006195">
    <property type="entry name" value="aa-tRNA-synth_II"/>
</dbReference>
<keyword evidence="5" id="KW-0963">Cytoplasm</keyword>
<evidence type="ECO:0000313" key="17">
    <source>
        <dbReference type="Proteomes" id="UP000011715"/>
    </source>
</evidence>
<dbReference type="AlphaFoldDB" id="A0A0C4E6Z9"/>
<dbReference type="InterPro" id="IPR045864">
    <property type="entry name" value="aa-tRNA-synth_II/BPL/LPL"/>
</dbReference>
<sequence>MLMRMHVRPWSPSGTASLLAHRGISARAVHLDHRVRLQNSYIPLGAVTDKNRKADEDGHQKLIRAGFLRQAHAGIFHLLPMGFRVQEKIKRLIDKHMQNIGASRVSLSSFSSPSLWRRSGRYSKIGSELFQLTDRKDARYLLSPTHEEEITSLVKQTVVSYKNLPLRLYQITRKYRDEFRPRKGLLRSREFMMKDLYTFDVSVKSALATYDEVRATYDRLFSEMRLPMLVAEASSGDIGGNLSHEYHLATSQGEDDVINCSTCGYTANSEIASSSMPIRQGHPTAKPTSEDVKVWHGISNDARTLVNVWYSGPAHEAASVNMHAVKRLVPNIDTGIEDATPNWWTALTGGTPFDDGEALDEYMCSRPSLRFVNLIDGSVAHLNIRSLAKKELAPVATPYSVAGAQVLGMPLPEYISRDNNDEPLRLLAIQDGDACPKCGSGVLRVEKAIELGHTFHLGDRYSKPMGVSINIPPSKIDQDEQAATPGSATDSTAEGSEEQDVKVHMQMGCHGIGVSRIMGAVADHLADDRGLNWPRAIAPYEVAILAHKDLEEEAVQVYDVLDRAGGGRDPALPPMAPLDLLLDDRDRSLPWKLKDADLMGYPVLVVLGKEWRETRRCEVQCRQLGVVELLPVDDLYSRVNQLLEKL</sequence>
<dbReference type="Gene3D" id="3.30.930.10">
    <property type="entry name" value="Bira Bifunctional Protein, Domain 2"/>
    <property type="match status" value="2"/>
</dbReference>
<feature type="region of interest" description="Disordered" evidence="13">
    <location>
        <begin position="470"/>
        <end position="498"/>
    </location>
</feature>
<keyword evidence="10 15" id="KW-0030">Aminoacyl-tRNA synthetase</keyword>
<reference evidence="16" key="5">
    <citation type="submission" date="2015-06" db="UniProtKB">
        <authorList>
            <consortium name="EnsemblFungi"/>
        </authorList>
    </citation>
    <scope>IDENTIFICATION</scope>
    <source>
        <strain evidence="16">ATCC 64411</strain>
    </source>
</reference>
<evidence type="ECO:0000256" key="9">
    <source>
        <dbReference type="ARBA" id="ARBA00022917"/>
    </source>
</evidence>
<dbReference type="Proteomes" id="UP000011715">
    <property type="component" value="Unassembled WGS sequence"/>
</dbReference>
<dbReference type="FunFam" id="3.30.930.10:FF:000066">
    <property type="entry name" value="Proline--tRNA ligase"/>
    <property type="match status" value="1"/>
</dbReference>
<evidence type="ECO:0000256" key="8">
    <source>
        <dbReference type="ARBA" id="ARBA00022840"/>
    </source>
</evidence>
<dbReference type="OMA" id="NCDYAAN"/>
<dbReference type="EC" id="6.1.1.15" evidence="4"/>
<dbReference type="PROSITE" id="PS50862">
    <property type="entry name" value="AA_TRNA_LIGASE_II"/>
    <property type="match status" value="1"/>
</dbReference>
<dbReference type="GO" id="GO:0004827">
    <property type="term" value="F:proline-tRNA ligase activity"/>
    <property type="evidence" value="ECO:0007669"/>
    <property type="project" value="UniProtKB-EC"/>
</dbReference>